<protein>
    <submittedName>
        <fullName evidence="2">Uncharacterized protein</fullName>
    </submittedName>
</protein>
<evidence type="ECO:0000256" key="1">
    <source>
        <dbReference type="SAM" id="SignalP"/>
    </source>
</evidence>
<reference evidence="2" key="1">
    <citation type="submission" date="2016-04" db="EMBL/GenBank/DDBJ databases">
        <authorList>
            <person name="Nguyen H.D."/>
            <person name="Samba Siva P."/>
            <person name="Cullis J."/>
            <person name="Levesque C.A."/>
            <person name="Hambleton S."/>
        </authorList>
    </citation>
    <scope>NUCLEOTIDE SEQUENCE</scope>
    <source>
        <strain evidence="2">DAOMC 236426</strain>
    </source>
</reference>
<proteinExistence type="predicted"/>
<dbReference type="Proteomes" id="UP000077684">
    <property type="component" value="Unassembled WGS sequence"/>
</dbReference>
<evidence type="ECO:0000313" key="2">
    <source>
        <dbReference type="EMBL" id="KAE8243391.1"/>
    </source>
</evidence>
<keyword evidence="1" id="KW-0732">Signal</keyword>
<gene>
    <name evidence="2" type="ORF">A4X06_0g6351</name>
</gene>
<keyword evidence="3" id="KW-1185">Reference proteome</keyword>
<feature type="signal peptide" evidence="1">
    <location>
        <begin position="1"/>
        <end position="16"/>
    </location>
</feature>
<comment type="caution">
    <text evidence="2">The sequence shown here is derived from an EMBL/GenBank/DDBJ whole genome shotgun (WGS) entry which is preliminary data.</text>
</comment>
<reference evidence="2" key="2">
    <citation type="journal article" date="2019" name="IMA Fungus">
        <title>Genome sequencing and comparison of five Tilletia species to identify candidate genes for the detection of regulated species infecting wheat.</title>
        <authorList>
            <person name="Nguyen H.D.T."/>
            <person name="Sultana T."/>
            <person name="Kesanakurti P."/>
            <person name="Hambleton S."/>
        </authorList>
    </citation>
    <scope>NUCLEOTIDE SEQUENCE</scope>
    <source>
        <strain evidence="2">DAOMC 236426</strain>
    </source>
</reference>
<feature type="chain" id="PRO_5036484800" evidence="1">
    <location>
        <begin position="17"/>
        <end position="98"/>
    </location>
</feature>
<dbReference type="EMBL" id="LWDE02000905">
    <property type="protein sequence ID" value="KAE8243391.1"/>
    <property type="molecule type" value="Genomic_DNA"/>
</dbReference>
<accession>A0A8X7SV26</accession>
<name>A0A8X7SV26_9BASI</name>
<organism evidence="2 3">
    <name type="scientific">Tilletia controversa</name>
    <name type="common">dwarf bunt fungus</name>
    <dbReference type="NCBI Taxonomy" id="13291"/>
    <lineage>
        <taxon>Eukaryota</taxon>
        <taxon>Fungi</taxon>
        <taxon>Dikarya</taxon>
        <taxon>Basidiomycota</taxon>
        <taxon>Ustilaginomycotina</taxon>
        <taxon>Exobasidiomycetes</taxon>
        <taxon>Tilletiales</taxon>
        <taxon>Tilletiaceae</taxon>
        <taxon>Tilletia</taxon>
    </lineage>
</organism>
<dbReference type="AlphaFoldDB" id="A0A8X7SV26"/>
<evidence type="ECO:0000313" key="3">
    <source>
        <dbReference type="Proteomes" id="UP000077684"/>
    </source>
</evidence>
<sequence>MLMTLIFYLLTLPAQPGRMSNRDGDHDLLRTIGEQAALKYNTVPDVTLLDTEERAYWKIGWHLVHELPASTLWEVVSFFRQYISPTTKKIGFTLVLES</sequence>